<evidence type="ECO:0000259" key="10">
    <source>
        <dbReference type="PROSITE" id="PS51192"/>
    </source>
</evidence>
<protein>
    <recommendedName>
        <fullName evidence="8">ATP-dependent RNA helicase</fullName>
        <ecNumber evidence="8">3.6.4.13</ecNumber>
    </recommendedName>
</protein>
<evidence type="ECO:0000313" key="14">
    <source>
        <dbReference type="EMBL" id="ORZ35942.1"/>
    </source>
</evidence>
<reference evidence="14 15" key="1">
    <citation type="submission" date="2016-07" db="EMBL/GenBank/DDBJ databases">
        <title>Pervasive Adenine N6-methylation of Active Genes in Fungi.</title>
        <authorList>
            <consortium name="DOE Joint Genome Institute"/>
            <person name="Mondo S.J."/>
            <person name="Dannebaum R.O."/>
            <person name="Kuo R.C."/>
            <person name="Labutti K."/>
            <person name="Haridas S."/>
            <person name="Kuo A."/>
            <person name="Salamov A."/>
            <person name="Ahrendt S.R."/>
            <person name="Lipzen A."/>
            <person name="Sullivan W."/>
            <person name="Andreopoulos W.B."/>
            <person name="Clum A."/>
            <person name="Lindquist E."/>
            <person name="Daum C."/>
            <person name="Ramamoorthy G.K."/>
            <person name="Gryganskyi A."/>
            <person name="Culley D."/>
            <person name="Magnuson J.K."/>
            <person name="James T.Y."/>
            <person name="O'Malley M.A."/>
            <person name="Stajich J.E."/>
            <person name="Spatafora J.W."/>
            <person name="Visel A."/>
            <person name="Grigoriev I.V."/>
        </authorList>
    </citation>
    <scope>NUCLEOTIDE SEQUENCE [LARGE SCALE GENOMIC DNA]</scope>
    <source>
        <strain evidence="14 15">PL171</strain>
    </source>
</reference>
<dbReference type="PROSITE" id="PS51193">
    <property type="entry name" value="HELICASE_ATP_BIND_2"/>
    <property type="match status" value="1"/>
</dbReference>
<dbReference type="Gene3D" id="3.40.50.300">
    <property type="entry name" value="P-loop containing nucleotide triphosphate hydrolases"/>
    <property type="match status" value="2"/>
</dbReference>
<dbReference type="Pfam" id="PF00270">
    <property type="entry name" value="DEAD"/>
    <property type="match status" value="1"/>
</dbReference>
<evidence type="ECO:0000256" key="8">
    <source>
        <dbReference type="RuleBase" id="RU365068"/>
    </source>
</evidence>
<feature type="domain" description="DEAD-box RNA helicase Q" evidence="13">
    <location>
        <begin position="134"/>
        <end position="163"/>
    </location>
</feature>
<dbReference type="OrthoDB" id="193716at2759"/>
<feature type="region of interest" description="Disordered" evidence="9">
    <location>
        <begin position="51"/>
        <end position="124"/>
    </location>
</feature>
<keyword evidence="15" id="KW-1185">Reference proteome</keyword>
<dbReference type="PROSITE" id="PS51194">
    <property type="entry name" value="HELICASE_CTER"/>
    <property type="match status" value="1"/>
</dbReference>
<feature type="short sequence motif" description="Q motif" evidence="6">
    <location>
        <begin position="134"/>
        <end position="163"/>
    </location>
</feature>
<dbReference type="InterPro" id="IPR014013">
    <property type="entry name" value="Helic_SF1/SF2_ATP-bd_DinG/Rad3"/>
</dbReference>
<accession>A0A1Y2HS38</accession>
<feature type="compositionally biased region" description="Basic and acidic residues" evidence="9">
    <location>
        <begin position="651"/>
        <end position="723"/>
    </location>
</feature>
<dbReference type="GO" id="GO:0005524">
    <property type="term" value="F:ATP binding"/>
    <property type="evidence" value="ECO:0007669"/>
    <property type="project" value="UniProtKB-UniRule"/>
</dbReference>
<dbReference type="CDD" id="cd18787">
    <property type="entry name" value="SF2_C_DEAD"/>
    <property type="match status" value="1"/>
</dbReference>
<dbReference type="Proteomes" id="UP000193411">
    <property type="component" value="Unassembled WGS sequence"/>
</dbReference>
<dbReference type="PANTHER" id="PTHR24031">
    <property type="entry name" value="RNA HELICASE"/>
    <property type="match status" value="1"/>
</dbReference>
<evidence type="ECO:0000256" key="6">
    <source>
        <dbReference type="PROSITE-ProRule" id="PRU00552"/>
    </source>
</evidence>
<dbReference type="InterPro" id="IPR014001">
    <property type="entry name" value="Helicase_ATP-bd"/>
</dbReference>
<dbReference type="GO" id="GO:0016787">
    <property type="term" value="F:hydrolase activity"/>
    <property type="evidence" value="ECO:0007669"/>
    <property type="project" value="UniProtKB-KW"/>
</dbReference>
<dbReference type="InterPro" id="IPR027417">
    <property type="entry name" value="P-loop_NTPase"/>
</dbReference>
<comment type="similarity">
    <text evidence="7">Belongs to the DEAD box helicase family.</text>
</comment>
<dbReference type="Pfam" id="PF00271">
    <property type="entry name" value="Helicase_C"/>
    <property type="match status" value="1"/>
</dbReference>
<evidence type="ECO:0000256" key="2">
    <source>
        <dbReference type="ARBA" id="ARBA00022801"/>
    </source>
</evidence>
<organism evidence="14 15">
    <name type="scientific">Catenaria anguillulae PL171</name>
    <dbReference type="NCBI Taxonomy" id="765915"/>
    <lineage>
        <taxon>Eukaryota</taxon>
        <taxon>Fungi</taxon>
        <taxon>Fungi incertae sedis</taxon>
        <taxon>Blastocladiomycota</taxon>
        <taxon>Blastocladiomycetes</taxon>
        <taxon>Blastocladiales</taxon>
        <taxon>Catenariaceae</taxon>
        <taxon>Catenaria</taxon>
    </lineage>
</organism>
<evidence type="ECO:0000313" key="15">
    <source>
        <dbReference type="Proteomes" id="UP000193411"/>
    </source>
</evidence>
<keyword evidence="5 8" id="KW-0694">RNA-binding</keyword>
<name>A0A1Y2HS38_9FUNG</name>
<sequence length="723" mass="79582">MFARISLVAASRGLSPRFHAIALHNVAPFATSPLTAIAAAAAATFRFASSSSPLSDLDRSHAGHLASRESRPHFRPRSDRDPRASQPQTFHPRSSGFGHDGRRDGQVRKQQSAEPLSDFTSFKSPFGYTEPPELKWDQVPLARSLSRALSEEFKYESCTPVQAAIASKMPLEHDVVVQAKTGTGKTLAFLVPAINRAITAGVDPAGRSTKVLIVSPTRELALQIGAEATRLVSKARLGVHTLVGGESKLRQVRDLTRRRCDIVIGTPGRLLDMIQSEPKFRDRLKGVESFILDEADRMLEIGFKEDIEAISKVLPDTRHTMLFSATYPSNVDALVKSTLQPGFEVINTISDDDVSTVHAISQSSIVAPLNDHPLLLYSTLARAMTASTRSEPFKAIVFFPTTRSVELYTELFHNVSAFAQTTSIQPHHIHELHSRKNQAQRVRIADKFRKAHSGILFTSDVSARGVDYPGINLVVQMGIPTSRDQYVHRIGRTGRAGKVGSALSILAPFEKAFMSSLGELPIKDAKLDPKTGAIVTGFGDEVPWDAEAAKTALSQAASDLSEEMLNDAFLGNLGFYQGQIDVLRDSGFSGYQAMKDMYAFYEPMGLSRMPNLPESLRGSYRPPRDSHSSGSRSSSSYNRSSSGGFRSSSSRGDRDSFRRNDRDRDGFRGGDRDGGFRNGDRGGFRRNDRDSGDRDFGRHRESGNRFGDKPWEVRGKARFSHRD</sequence>
<dbReference type="SUPFAM" id="SSF52540">
    <property type="entry name" value="P-loop containing nucleoside triphosphate hydrolases"/>
    <property type="match status" value="1"/>
</dbReference>
<dbReference type="AlphaFoldDB" id="A0A1Y2HS38"/>
<comment type="function">
    <text evidence="8">RNA helicase.</text>
</comment>
<feature type="domain" description="Helicase ATP-binding" evidence="10">
    <location>
        <begin position="166"/>
        <end position="345"/>
    </location>
</feature>
<dbReference type="InterPro" id="IPR011545">
    <property type="entry name" value="DEAD/DEAH_box_helicase_dom"/>
</dbReference>
<evidence type="ECO:0000256" key="5">
    <source>
        <dbReference type="ARBA" id="ARBA00022884"/>
    </source>
</evidence>
<evidence type="ECO:0000256" key="7">
    <source>
        <dbReference type="RuleBase" id="RU000492"/>
    </source>
</evidence>
<comment type="catalytic activity">
    <reaction evidence="8">
        <text>ATP + H2O = ADP + phosphate + H(+)</text>
        <dbReference type="Rhea" id="RHEA:13065"/>
        <dbReference type="ChEBI" id="CHEBI:15377"/>
        <dbReference type="ChEBI" id="CHEBI:15378"/>
        <dbReference type="ChEBI" id="CHEBI:30616"/>
        <dbReference type="ChEBI" id="CHEBI:43474"/>
        <dbReference type="ChEBI" id="CHEBI:456216"/>
        <dbReference type="EC" id="3.6.4.13"/>
    </reaction>
</comment>
<evidence type="ECO:0000256" key="9">
    <source>
        <dbReference type="SAM" id="MobiDB-lite"/>
    </source>
</evidence>
<feature type="compositionally biased region" description="Low complexity" evidence="9">
    <location>
        <begin position="628"/>
        <end position="650"/>
    </location>
</feature>
<dbReference type="SMART" id="SM00490">
    <property type="entry name" value="HELICc"/>
    <property type="match status" value="1"/>
</dbReference>
<evidence type="ECO:0000259" key="12">
    <source>
        <dbReference type="PROSITE" id="PS51194"/>
    </source>
</evidence>
<keyword evidence="2 7" id="KW-0378">Hydrolase</keyword>
<evidence type="ECO:0000256" key="1">
    <source>
        <dbReference type="ARBA" id="ARBA00022741"/>
    </source>
</evidence>
<evidence type="ECO:0000259" key="13">
    <source>
        <dbReference type="PROSITE" id="PS51195"/>
    </source>
</evidence>
<dbReference type="InterPro" id="IPR000629">
    <property type="entry name" value="RNA-helicase_DEAD-box_CS"/>
</dbReference>
<keyword evidence="1 7" id="KW-0547">Nucleotide-binding</keyword>
<feature type="compositionally biased region" description="Basic and acidic residues" evidence="9">
    <location>
        <begin position="56"/>
        <end position="83"/>
    </location>
</feature>
<dbReference type="InterPro" id="IPR014014">
    <property type="entry name" value="RNA_helicase_DEAD_Q_motif"/>
</dbReference>
<dbReference type="PROSITE" id="PS51192">
    <property type="entry name" value="HELICASE_ATP_BIND_1"/>
    <property type="match status" value="1"/>
</dbReference>
<evidence type="ECO:0000256" key="4">
    <source>
        <dbReference type="ARBA" id="ARBA00022840"/>
    </source>
</evidence>
<feature type="domain" description="Helicase ATP-binding" evidence="11">
    <location>
        <begin position="124"/>
        <end position="452"/>
    </location>
</feature>
<dbReference type="STRING" id="765915.A0A1Y2HS38"/>
<feature type="domain" description="Helicase C-terminal" evidence="12">
    <location>
        <begin position="379"/>
        <end position="536"/>
    </location>
</feature>
<gene>
    <name evidence="14" type="ORF">BCR44DRAFT_132208</name>
</gene>
<comment type="caution">
    <text evidence="14">The sequence shown here is derived from an EMBL/GenBank/DDBJ whole genome shotgun (WGS) entry which is preliminary data.</text>
</comment>
<dbReference type="SMART" id="SM00487">
    <property type="entry name" value="DEXDc"/>
    <property type="match status" value="1"/>
</dbReference>
<keyword evidence="4 7" id="KW-0067">ATP-binding</keyword>
<feature type="compositionally biased region" description="Polar residues" evidence="9">
    <location>
        <begin position="108"/>
        <end position="123"/>
    </location>
</feature>
<feature type="region of interest" description="Disordered" evidence="9">
    <location>
        <begin position="612"/>
        <end position="723"/>
    </location>
</feature>
<dbReference type="PROSITE" id="PS51195">
    <property type="entry name" value="Q_MOTIF"/>
    <property type="match status" value="1"/>
</dbReference>
<keyword evidence="3 7" id="KW-0347">Helicase</keyword>
<evidence type="ECO:0000259" key="11">
    <source>
        <dbReference type="PROSITE" id="PS51193"/>
    </source>
</evidence>
<dbReference type="PROSITE" id="PS00039">
    <property type="entry name" value="DEAD_ATP_HELICASE"/>
    <property type="match status" value="1"/>
</dbReference>
<dbReference type="GO" id="GO:0003723">
    <property type="term" value="F:RNA binding"/>
    <property type="evidence" value="ECO:0007669"/>
    <property type="project" value="UniProtKB-UniRule"/>
</dbReference>
<dbReference type="EC" id="3.6.4.13" evidence="8"/>
<dbReference type="EMBL" id="MCFL01000019">
    <property type="protein sequence ID" value="ORZ35942.1"/>
    <property type="molecule type" value="Genomic_DNA"/>
</dbReference>
<dbReference type="InterPro" id="IPR001650">
    <property type="entry name" value="Helicase_C-like"/>
</dbReference>
<comment type="domain">
    <text evidence="8">The Q motif is unique to and characteristic of the DEAD box family of RNA helicases and controls ATP binding and hydrolysis.</text>
</comment>
<evidence type="ECO:0000256" key="3">
    <source>
        <dbReference type="ARBA" id="ARBA00022806"/>
    </source>
</evidence>
<dbReference type="GO" id="GO:0003724">
    <property type="term" value="F:RNA helicase activity"/>
    <property type="evidence" value="ECO:0007669"/>
    <property type="project" value="UniProtKB-EC"/>
</dbReference>
<proteinExistence type="inferred from homology"/>